<comment type="caution">
    <text evidence="1">The sequence shown here is derived from an EMBL/GenBank/DDBJ whole genome shotgun (WGS) entry which is preliminary data.</text>
</comment>
<protein>
    <submittedName>
        <fullName evidence="1">Uncharacterized protein</fullName>
    </submittedName>
</protein>
<proteinExistence type="predicted"/>
<dbReference type="Proteomes" id="UP000199468">
    <property type="component" value="Unassembled WGS sequence"/>
</dbReference>
<keyword evidence="2" id="KW-1185">Reference proteome</keyword>
<evidence type="ECO:0000313" key="2">
    <source>
        <dbReference type="Proteomes" id="UP000199468"/>
    </source>
</evidence>
<name>A0ABY0P2A1_9HYPH</name>
<evidence type="ECO:0000313" key="1">
    <source>
        <dbReference type="EMBL" id="SDG83995.1"/>
    </source>
</evidence>
<reference evidence="1 2" key="1">
    <citation type="submission" date="2016-10" db="EMBL/GenBank/DDBJ databases">
        <authorList>
            <person name="Varghese N."/>
            <person name="Submissions S."/>
        </authorList>
    </citation>
    <scope>NUCLEOTIDE SEQUENCE [LARGE SCALE GENOMIC DNA]</scope>
    <source>
        <strain evidence="1 2">DSM 26672</strain>
    </source>
</reference>
<sequence length="81" mass="9422">MEMVVFELSKQRLTADNQFLKIQTRALSRARIMSETEKLTQQREDNMLKLRGLRLANETSVKQAGLAAQIKMKSRRRPGFK</sequence>
<organism evidence="1 2">
    <name type="scientific">Bosea robiniae</name>
    <dbReference type="NCBI Taxonomy" id="1036780"/>
    <lineage>
        <taxon>Bacteria</taxon>
        <taxon>Pseudomonadati</taxon>
        <taxon>Pseudomonadota</taxon>
        <taxon>Alphaproteobacteria</taxon>
        <taxon>Hyphomicrobiales</taxon>
        <taxon>Boseaceae</taxon>
        <taxon>Bosea</taxon>
    </lineage>
</organism>
<accession>A0ABY0P2A1</accession>
<gene>
    <name evidence="1" type="ORF">SAMN05421844_105417</name>
</gene>
<dbReference type="EMBL" id="FNBZ01000005">
    <property type="protein sequence ID" value="SDG83995.1"/>
    <property type="molecule type" value="Genomic_DNA"/>
</dbReference>